<accession>A0ACC1JDL3</accession>
<dbReference type="Proteomes" id="UP001150603">
    <property type="component" value="Unassembled WGS sequence"/>
</dbReference>
<evidence type="ECO:0000313" key="2">
    <source>
        <dbReference type="Proteomes" id="UP001150603"/>
    </source>
</evidence>
<protein>
    <submittedName>
        <fullName evidence="1">Uncharacterized protein</fullName>
    </submittedName>
</protein>
<sequence>MYPFPLVDPIHEPADISDTDFANLLALIDLQAQSPPPLQQQQPSFSVLASLGTTVPQSPAPSTVGPSQMFSDTALMALATPSPMSGTMGISPQLIYPDLLPPRHFTDPSPSATVANSLSHGSNTNDCIDMSVLHNCSPIPRTLRRTAKLRNNQCPCNHPYTPKGRKAGRGQKMVIPARNSDGTPMICCNCGETETPSWRRHPLTNGMLCNACGLYFRLHKKPRPIAFDENGKKQVIRKNAAVKREPINLGHAKEMASNLAVPFQALKLMPANRSLSLRNDEDEEEDELSAADSVDSVG</sequence>
<evidence type="ECO:0000313" key="1">
    <source>
        <dbReference type="EMBL" id="KAJ1948589.1"/>
    </source>
</evidence>
<organism evidence="1 2">
    <name type="scientific">Linderina macrospora</name>
    <dbReference type="NCBI Taxonomy" id="4868"/>
    <lineage>
        <taxon>Eukaryota</taxon>
        <taxon>Fungi</taxon>
        <taxon>Fungi incertae sedis</taxon>
        <taxon>Zoopagomycota</taxon>
        <taxon>Kickxellomycotina</taxon>
        <taxon>Kickxellomycetes</taxon>
        <taxon>Kickxellales</taxon>
        <taxon>Kickxellaceae</taxon>
        <taxon>Linderina</taxon>
    </lineage>
</organism>
<keyword evidence="2" id="KW-1185">Reference proteome</keyword>
<proteinExistence type="predicted"/>
<comment type="caution">
    <text evidence="1">The sequence shown here is derived from an EMBL/GenBank/DDBJ whole genome shotgun (WGS) entry which is preliminary data.</text>
</comment>
<name>A0ACC1JDL3_9FUNG</name>
<dbReference type="EMBL" id="JANBPW010000688">
    <property type="protein sequence ID" value="KAJ1948589.1"/>
    <property type="molecule type" value="Genomic_DNA"/>
</dbReference>
<reference evidence="1" key="1">
    <citation type="submission" date="2022-07" db="EMBL/GenBank/DDBJ databases">
        <title>Phylogenomic reconstructions and comparative analyses of Kickxellomycotina fungi.</title>
        <authorList>
            <person name="Reynolds N.K."/>
            <person name="Stajich J.E."/>
            <person name="Barry K."/>
            <person name="Grigoriev I.V."/>
            <person name="Crous P."/>
            <person name="Smith M.E."/>
        </authorList>
    </citation>
    <scope>NUCLEOTIDE SEQUENCE</scope>
    <source>
        <strain evidence="1">NRRL 5244</strain>
    </source>
</reference>
<gene>
    <name evidence="1" type="ORF">FBU59_001524</name>
</gene>